<feature type="transmembrane region" description="Helical" evidence="7">
    <location>
        <begin position="200"/>
        <end position="226"/>
    </location>
</feature>
<dbReference type="InterPro" id="IPR024671">
    <property type="entry name" value="Atg22-like"/>
</dbReference>
<evidence type="ECO:0000256" key="4">
    <source>
        <dbReference type="ARBA" id="ARBA00022989"/>
    </source>
</evidence>
<evidence type="ECO:0000256" key="2">
    <source>
        <dbReference type="ARBA" id="ARBA00022448"/>
    </source>
</evidence>
<feature type="transmembrane region" description="Helical" evidence="7">
    <location>
        <begin position="34"/>
        <end position="56"/>
    </location>
</feature>
<keyword evidence="10" id="KW-1185">Reference proteome</keyword>
<dbReference type="Gene3D" id="1.20.1250.20">
    <property type="entry name" value="MFS general substrate transporter like domains"/>
    <property type="match status" value="2"/>
</dbReference>
<keyword evidence="4 7" id="KW-1133">Transmembrane helix</keyword>
<dbReference type="SUPFAM" id="SSF103473">
    <property type="entry name" value="MFS general substrate transporter"/>
    <property type="match status" value="1"/>
</dbReference>
<name>A0ABY4FRW1_9MICO</name>
<feature type="transmembrane region" description="Helical" evidence="7">
    <location>
        <begin position="417"/>
        <end position="437"/>
    </location>
</feature>
<keyword evidence="3 7" id="KW-0812">Transmembrane</keyword>
<dbReference type="Proteomes" id="UP000831775">
    <property type="component" value="Chromosome"/>
</dbReference>
<evidence type="ECO:0000259" key="8">
    <source>
        <dbReference type="PROSITE" id="PS50850"/>
    </source>
</evidence>
<evidence type="ECO:0000256" key="5">
    <source>
        <dbReference type="ARBA" id="ARBA00023136"/>
    </source>
</evidence>
<proteinExistence type="predicted"/>
<comment type="subcellular location">
    <subcellularLocation>
        <location evidence="1">Cell membrane</location>
        <topology evidence="1">Multi-pass membrane protein</topology>
    </subcellularLocation>
</comment>
<organism evidence="9 10">
    <name type="scientific">Leucobacter rhizosphaerae</name>
    <dbReference type="NCBI Taxonomy" id="2932245"/>
    <lineage>
        <taxon>Bacteria</taxon>
        <taxon>Bacillati</taxon>
        <taxon>Actinomycetota</taxon>
        <taxon>Actinomycetes</taxon>
        <taxon>Micrococcales</taxon>
        <taxon>Microbacteriaceae</taxon>
        <taxon>Leucobacter</taxon>
    </lineage>
</organism>
<feature type="transmembrane region" description="Helical" evidence="7">
    <location>
        <begin position="125"/>
        <end position="145"/>
    </location>
</feature>
<dbReference type="PANTHER" id="PTHR23519">
    <property type="entry name" value="AUTOPHAGY-RELATED PROTEIN 22"/>
    <property type="match status" value="1"/>
</dbReference>
<feature type="region of interest" description="Disordered" evidence="6">
    <location>
        <begin position="1"/>
        <end position="20"/>
    </location>
</feature>
<dbReference type="InterPro" id="IPR020846">
    <property type="entry name" value="MFS_dom"/>
</dbReference>
<sequence>MSQHSPQPAADSSDAGRGTRPEVVRKRTVFAWSLWDWGSASFNAVVTTFVFTVYLTSGSFGEEAEVSVKLGTTLAIAGVAIALLAPVLGRLTDATGRRKQWLGINTAIVVACTALLVLVAPEEQYLILGLVLLAVGNVAFEFASVSYNSMLTQLATPATMGRVSGVGWGMGYLGGIVLLTILLVGFIFPDPGWFGVTSEGAWNIRIAMVLSAAWFAVFALPVFFAIPEVPADTASPVHGLFSGYRELFRSLRGLWRESKQTLFFLLASAVFRDGLAGVFTFAGVIAARSFGFDATTVIIFAIAANVISGVATILGGMFEDRFSAKGVMAASLVAMVIGLILVFVLAPLGPWVFWTFGLMSAVFVGPVQSASRSYLAKLIPPGREGEIFGLYATTGRAVSFLAPAAFTAAVALGGSSLFGILGIALVLLIGMVLLLMVRDTPATRVAV</sequence>
<dbReference type="RefSeq" id="WP_244683829.1">
    <property type="nucleotide sequence ID" value="NZ_CP095043.1"/>
</dbReference>
<keyword evidence="5 7" id="KW-0472">Membrane</keyword>
<dbReference type="PROSITE" id="PS50850">
    <property type="entry name" value="MFS"/>
    <property type="match status" value="1"/>
</dbReference>
<accession>A0ABY4FRW1</accession>
<dbReference type="EMBL" id="CP095043">
    <property type="protein sequence ID" value="UOQ59021.1"/>
    <property type="molecule type" value="Genomic_DNA"/>
</dbReference>
<evidence type="ECO:0000256" key="3">
    <source>
        <dbReference type="ARBA" id="ARBA00022692"/>
    </source>
</evidence>
<evidence type="ECO:0000313" key="10">
    <source>
        <dbReference type="Proteomes" id="UP000831775"/>
    </source>
</evidence>
<feature type="transmembrane region" description="Helical" evidence="7">
    <location>
        <begin position="101"/>
        <end position="119"/>
    </location>
</feature>
<protein>
    <submittedName>
        <fullName evidence="9">MFS transporter</fullName>
    </submittedName>
</protein>
<feature type="transmembrane region" description="Helical" evidence="7">
    <location>
        <begin position="166"/>
        <end position="188"/>
    </location>
</feature>
<feature type="transmembrane region" description="Helical" evidence="7">
    <location>
        <begin position="327"/>
        <end position="345"/>
    </location>
</feature>
<feature type="transmembrane region" description="Helical" evidence="7">
    <location>
        <begin position="68"/>
        <end position="89"/>
    </location>
</feature>
<feature type="domain" description="Major facilitator superfamily (MFS) profile" evidence="8">
    <location>
        <begin position="1"/>
        <end position="440"/>
    </location>
</feature>
<evidence type="ECO:0000313" key="9">
    <source>
        <dbReference type="EMBL" id="UOQ59021.1"/>
    </source>
</evidence>
<dbReference type="InterPro" id="IPR036259">
    <property type="entry name" value="MFS_trans_sf"/>
</dbReference>
<dbReference type="InterPro" id="IPR050495">
    <property type="entry name" value="ATG22/LtaA_families"/>
</dbReference>
<feature type="transmembrane region" description="Helical" evidence="7">
    <location>
        <begin position="262"/>
        <end position="285"/>
    </location>
</feature>
<feature type="transmembrane region" description="Helical" evidence="7">
    <location>
        <begin position="297"/>
        <end position="315"/>
    </location>
</feature>
<keyword evidence="2" id="KW-0813">Transport</keyword>
<evidence type="ECO:0000256" key="6">
    <source>
        <dbReference type="SAM" id="MobiDB-lite"/>
    </source>
</evidence>
<evidence type="ECO:0000256" key="7">
    <source>
        <dbReference type="SAM" id="Phobius"/>
    </source>
</evidence>
<evidence type="ECO:0000256" key="1">
    <source>
        <dbReference type="ARBA" id="ARBA00004651"/>
    </source>
</evidence>
<dbReference type="PANTHER" id="PTHR23519:SF1">
    <property type="entry name" value="AUTOPHAGY-RELATED PROTEIN 22"/>
    <property type="match status" value="1"/>
</dbReference>
<dbReference type="Pfam" id="PF11700">
    <property type="entry name" value="ATG22"/>
    <property type="match status" value="1"/>
</dbReference>
<reference evidence="9 10" key="1">
    <citation type="submission" date="2022-04" db="EMBL/GenBank/DDBJ databases">
        <title>Leucobacter sp. isolated from rhizosphere of onion.</title>
        <authorList>
            <person name="Won M."/>
            <person name="Lee C.-M."/>
            <person name="Woen H.-Y."/>
            <person name="Kwon S.-W."/>
        </authorList>
    </citation>
    <scope>NUCLEOTIDE SEQUENCE [LARGE SCALE GENOMIC DNA]</scope>
    <source>
        <strain evidence="9 10">H25R-14</strain>
    </source>
</reference>
<gene>
    <name evidence="9" type="ORF">MUN76_08060</name>
</gene>